<proteinExistence type="predicted"/>
<dbReference type="RefSeq" id="WP_196929839.1">
    <property type="nucleotide sequence ID" value="NZ_JADOTX010000001.1"/>
</dbReference>
<gene>
    <name evidence="1" type="ORF">IW248_006353</name>
</gene>
<organism evidence="1 2">
    <name type="scientific">Micromonospora ureilytica</name>
    <dbReference type="NCBI Taxonomy" id="709868"/>
    <lineage>
        <taxon>Bacteria</taxon>
        <taxon>Bacillati</taxon>
        <taxon>Actinomycetota</taxon>
        <taxon>Actinomycetes</taxon>
        <taxon>Micromonosporales</taxon>
        <taxon>Micromonosporaceae</taxon>
        <taxon>Micromonospora</taxon>
    </lineage>
</organism>
<protein>
    <submittedName>
        <fullName evidence="1">Uncharacterized protein</fullName>
    </submittedName>
</protein>
<comment type="caution">
    <text evidence="1">The sequence shown here is derived from an EMBL/GenBank/DDBJ whole genome shotgun (WGS) entry which is preliminary data.</text>
</comment>
<name>A0ABS0JSQ9_9ACTN</name>
<evidence type="ECO:0000313" key="2">
    <source>
        <dbReference type="Proteomes" id="UP000614915"/>
    </source>
</evidence>
<dbReference type="Proteomes" id="UP000614915">
    <property type="component" value="Unassembled WGS sequence"/>
</dbReference>
<reference evidence="1 2" key="1">
    <citation type="submission" date="2020-11" db="EMBL/GenBank/DDBJ databases">
        <title>Sequencing the genomes of 1000 actinobacteria strains.</title>
        <authorList>
            <person name="Klenk H.-P."/>
        </authorList>
    </citation>
    <scope>NUCLEOTIDE SEQUENCE [LARGE SCALE GENOMIC DNA]</scope>
    <source>
        <strain evidence="1 2">DSM 101692</strain>
    </source>
</reference>
<sequence length="168" mass="18121">MAGTLWVAVLGVVLSCLSLGWQAANYVLTGGRVRVTLLVGAMGNGGMVTGNPNKLRAGWFDRVAEQGFRAPVVAVKVANVGRQPVTVARWSVVCPLAGTFTPVNSSIGPVLPHRLEVGESETWAMDMHEVRALMETTRKVVARGRRVVAFGQVELGDGRTKRTREEIR</sequence>
<keyword evidence="2" id="KW-1185">Reference proteome</keyword>
<dbReference type="EMBL" id="JADOTX010000001">
    <property type="protein sequence ID" value="MBG6070066.1"/>
    <property type="molecule type" value="Genomic_DNA"/>
</dbReference>
<evidence type="ECO:0000313" key="1">
    <source>
        <dbReference type="EMBL" id="MBG6070066.1"/>
    </source>
</evidence>
<accession>A0ABS0JSQ9</accession>